<accession>A0A4D9DMY1</accession>
<feature type="compositionally biased region" description="Basic residues" evidence="5">
    <location>
        <begin position="147"/>
        <end position="156"/>
    </location>
</feature>
<dbReference type="Gene3D" id="4.10.1000.10">
    <property type="entry name" value="Zinc finger, CCCH-type"/>
    <property type="match status" value="1"/>
</dbReference>
<feature type="zinc finger region" description="C3H1-type" evidence="4">
    <location>
        <begin position="351"/>
        <end position="379"/>
    </location>
</feature>
<dbReference type="PANTHER" id="PTHR46557:SF1">
    <property type="entry name" value="SERINE_THREONINE-PROTEIN PHOSPHATASE 1 REGULATORY SUBUNIT 10"/>
    <property type="match status" value="1"/>
</dbReference>
<dbReference type="STRING" id="55544.A0A4D9DMY1"/>
<feature type="region of interest" description="Disordered" evidence="5">
    <location>
        <begin position="61"/>
        <end position="156"/>
    </location>
</feature>
<evidence type="ECO:0000256" key="3">
    <source>
        <dbReference type="ARBA" id="ARBA00022833"/>
    </source>
</evidence>
<dbReference type="GO" id="GO:0072357">
    <property type="term" value="C:PTW/PP1 phosphatase complex"/>
    <property type="evidence" value="ECO:0007669"/>
    <property type="project" value="TreeGrafter"/>
</dbReference>
<evidence type="ECO:0000256" key="2">
    <source>
        <dbReference type="ARBA" id="ARBA00022771"/>
    </source>
</evidence>
<reference evidence="7 8" key="1">
    <citation type="submission" date="2019-04" db="EMBL/GenBank/DDBJ databases">
        <title>Draft genome of the big-headed turtle Platysternon megacephalum.</title>
        <authorList>
            <person name="Gong S."/>
        </authorList>
    </citation>
    <scope>NUCLEOTIDE SEQUENCE [LARGE SCALE GENOMIC DNA]</scope>
    <source>
        <strain evidence="7">DO16091913</strain>
        <tissue evidence="7">Muscle</tissue>
    </source>
</reference>
<dbReference type="EMBL" id="QXTE01000470">
    <property type="protein sequence ID" value="TFJ97671.1"/>
    <property type="molecule type" value="Genomic_DNA"/>
</dbReference>
<dbReference type="PANTHER" id="PTHR46557">
    <property type="entry name" value="SERINE/THREONINE-PROTEIN PHOSPHATASE 1 REGULATORY SUBUNIT 10-RELATED"/>
    <property type="match status" value="1"/>
</dbReference>
<feature type="compositionally biased region" description="Low complexity" evidence="5">
    <location>
        <begin position="86"/>
        <end position="105"/>
    </location>
</feature>
<dbReference type="PROSITE" id="PS50103">
    <property type="entry name" value="ZF_C3H1"/>
    <property type="match status" value="1"/>
</dbReference>
<dbReference type="Pfam" id="PF00642">
    <property type="entry name" value="zf-CCCH"/>
    <property type="match status" value="1"/>
</dbReference>
<protein>
    <submittedName>
        <fullName evidence="7">Biglycan</fullName>
    </submittedName>
</protein>
<proteinExistence type="predicted"/>
<dbReference type="GO" id="GO:0000785">
    <property type="term" value="C:chromatin"/>
    <property type="evidence" value="ECO:0007669"/>
    <property type="project" value="TreeGrafter"/>
</dbReference>
<dbReference type="GO" id="GO:0008157">
    <property type="term" value="F:protein phosphatase 1 binding"/>
    <property type="evidence" value="ECO:0007669"/>
    <property type="project" value="TreeGrafter"/>
</dbReference>
<dbReference type="GO" id="GO:0008270">
    <property type="term" value="F:zinc ion binding"/>
    <property type="evidence" value="ECO:0007669"/>
    <property type="project" value="UniProtKB-KW"/>
</dbReference>
<evidence type="ECO:0000256" key="4">
    <source>
        <dbReference type="PROSITE-ProRule" id="PRU00723"/>
    </source>
</evidence>
<feature type="compositionally biased region" description="Basic and acidic residues" evidence="5">
    <location>
        <begin position="261"/>
        <end position="270"/>
    </location>
</feature>
<feature type="region of interest" description="Disordered" evidence="5">
    <location>
        <begin position="260"/>
        <end position="290"/>
    </location>
</feature>
<gene>
    <name evidence="7" type="ORF">DR999_PMT20480</name>
</gene>
<feature type="compositionally biased region" description="Polar residues" evidence="5">
    <location>
        <begin position="126"/>
        <end position="135"/>
    </location>
</feature>
<feature type="region of interest" description="Disordered" evidence="5">
    <location>
        <begin position="382"/>
        <end position="443"/>
    </location>
</feature>
<dbReference type="AlphaFoldDB" id="A0A4D9DMY1"/>
<dbReference type="SMART" id="SM00356">
    <property type="entry name" value="ZnF_C3H1"/>
    <property type="match status" value="1"/>
</dbReference>
<evidence type="ECO:0000259" key="6">
    <source>
        <dbReference type="PROSITE" id="PS50103"/>
    </source>
</evidence>
<organism evidence="7 8">
    <name type="scientific">Platysternon megacephalum</name>
    <name type="common">big-headed turtle</name>
    <dbReference type="NCBI Taxonomy" id="55544"/>
    <lineage>
        <taxon>Eukaryota</taxon>
        <taxon>Metazoa</taxon>
        <taxon>Chordata</taxon>
        <taxon>Craniata</taxon>
        <taxon>Vertebrata</taxon>
        <taxon>Euteleostomi</taxon>
        <taxon>Archelosauria</taxon>
        <taxon>Testudinata</taxon>
        <taxon>Testudines</taxon>
        <taxon>Cryptodira</taxon>
        <taxon>Durocryptodira</taxon>
        <taxon>Testudinoidea</taxon>
        <taxon>Platysternidae</taxon>
        <taxon>Platysternon</taxon>
    </lineage>
</organism>
<dbReference type="InterPro" id="IPR000571">
    <property type="entry name" value="Znf_CCCH"/>
</dbReference>
<dbReference type="InterPro" id="IPR036855">
    <property type="entry name" value="Znf_CCCH_sf"/>
</dbReference>
<evidence type="ECO:0000313" key="7">
    <source>
        <dbReference type="EMBL" id="TFJ97671.1"/>
    </source>
</evidence>
<dbReference type="Proteomes" id="UP000297703">
    <property type="component" value="Unassembled WGS sequence"/>
</dbReference>
<keyword evidence="1 4" id="KW-0479">Metal-binding</keyword>
<evidence type="ECO:0000256" key="1">
    <source>
        <dbReference type="ARBA" id="ARBA00022723"/>
    </source>
</evidence>
<comment type="caution">
    <text evidence="7">The sequence shown here is derived from an EMBL/GenBank/DDBJ whole genome shotgun (WGS) entry which is preliminary data.</text>
</comment>
<dbReference type="SUPFAM" id="SSF90229">
    <property type="entry name" value="CCCH zinc finger"/>
    <property type="match status" value="1"/>
</dbReference>
<feature type="compositionally biased region" description="Pro residues" evidence="5">
    <location>
        <begin position="388"/>
        <end position="398"/>
    </location>
</feature>
<keyword evidence="3 4" id="KW-0862">Zinc</keyword>
<feature type="compositionally biased region" description="Polar residues" evidence="5">
    <location>
        <begin position="1"/>
        <end position="11"/>
    </location>
</feature>
<feature type="region of interest" description="Disordered" evidence="5">
    <location>
        <begin position="1"/>
        <end position="32"/>
    </location>
</feature>
<reference evidence="7 8" key="2">
    <citation type="submission" date="2019-04" db="EMBL/GenBank/DDBJ databases">
        <title>The genome sequence of big-headed turtle.</title>
        <authorList>
            <person name="Gong S."/>
        </authorList>
    </citation>
    <scope>NUCLEOTIDE SEQUENCE [LARGE SCALE GENOMIC DNA]</scope>
    <source>
        <strain evidence="7">DO16091913</strain>
        <tissue evidence="7">Muscle</tissue>
    </source>
</reference>
<dbReference type="OrthoDB" id="2138378at2759"/>
<evidence type="ECO:0000256" key="5">
    <source>
        <dbReference type="SAM" id="MobiDB-lite"/>
    </source>
</evidence>
<sequence length="443" mass="48753">MPMKRQSTSAPSGDYPPVEKKYKPLNTTPNSTKEIKVKVIPAQPMEGLGFLDALNSAPIPGIKIKKKKKVLSPTAAKASPFEGKPAPEASAAKPSSPEPATASEPMEVDRPGTPVPAVEVPELMETASSEQNSDTKPSESAADSTRLTKKGKKKKTVTWPEESKLWEYFYFELDETELVNVNKIKDFGEAAKREMLKDWHAFETARWLSHNAMKKKVPWVYPKFINLPSPLVQPGSSSREKFTQAERENGVLQEIFLSKESVPDSPHEPDPESYEPLPPKLIPLDKGGPNNHKTKELMKQPDYSDKIKHLLGNLQTQPPGPSGVPLANGFPPGPKNMQHFPPGGPGPMPDMSSRPVCRHFKLKGSCRYENNCAFYHPGVNRPPLLQHPGPPTPTPPTPRETAQHSRPRSTDFGVPAVRLGLHPPLMASVRPCNARGGKEQHPP</sequence>
<evidence type="ECO:0000313" key="8">
    <source>
        <dbReference type="Proteomes" id="UP000297703"/>
    </source>
</evidence>
<keyword evidence="8" id="KW-1185">Reference proteome</keyword>
<keyword evidence="2 4" id="KW-0863">Zinc-finger</keyword>
<feature type="domain" description="C3H1-type" evidence="6">
    <location>
        <begin position="351"/>
        <end position="379"/>
    </location>
</feature>
<name>A0A4D9DMY1_9SAUR</name>